<dbReference type="EMBL" id="CTRI01000003">
    <property type="protein sequence ID" value="CQR27554.1"/>
    <property type="molecule type" value="Genomic_DNA"/>
</dbReference>
<keyword evidence="3" id="KW-1185">Reference proteome</keyword>
<name>A0ABM9T185_THIA3</name>
<dbReference type="Proteomes" id="UP000078599">
    <property type="component" value="Unassembled WGS sequence"/>
</dbReference>
<gene>
    <name evidence="2" type="ORF">THICB1_110085</name>
</gene>
<reference evidence="2 3" key="1">
    <citation type="submission" date="2015-03" db="EMBL/GenBank/DDBJ databases">
        <authorList>
            <person name="Regsiter A."/>
            <person name="william w."/>
        </authorList>
    </citation>
    <scope>NUCLEOTIDE SEQUENCE [LARGE SCALE GENOMIC DNA]</scope>
    <source>
        <strain evidence="2 3">CB1</strain>
    </source>
</reference>
<accession>A0ABM9T185</accession>
<sequence length="241" mass="26253">MCEPIQDSATALEEARQSATDGVGREARQESKVTAAGRLDMAAASYVSRVRRVRASEQGFGHDMHAGQALEVCVHGVEIGLRLAGRGVDQTIGHGQLVAQAELSGQQCERSVDGDRATLLHHGKTGDAVVLVTLSGDALEHFIQCDDRHDQRRWLLDDRGKLIGRRAVCEVLQPSRGIDHVKFHKRSVSRGTVVSIPRRRPRSARALCRGTSSMRDPKGTTSSFCPGRRPSCSRTRLGITT</sequence>
<evidence type="ECO:0000256" key="1">
    <source>
        <dbReference type="SAM" id="MobiDB-lite"/>
    </source>
</evidence>
<feature type="region of interest" description="Disordered" evidence="1">
    <location>
        <begin position="1"/>
        <end position="31"/>
    </location>
</feature>
<comment type="caution">
    <text evidence="2">The sequence shown here is derived from an EMBL/GenBank/DDBJ whole genome shotgun (WGS) entry which is preliminary data.</text>
</comment>
<proteinExistence type="predicted"/>
<organism evidence="2 3">
    <name type="scientific">Thiomonas arsenitoxydans (strain DSM 22701 / CIP 110005 / 3As)</name>
    <dbReference type="NCBI Taxonomy" id="426114"/>
    <lineage>
        <taxon>Bacteria</taxon>
        <taxon>Pseudomonadati</taxon>
        <taxon>Pseudomonadota</taxon>
        <taxon>Betaproteobacteria</taxon>
        <taxon>Burkholderiales</taxon>
        <taxon>Thiomonas</taxon>
    </lineage>
</organism>
<evidence type="ECO:0000313" key="3">
    <source>
        <dbReference type="Proteomes" id="UP000078599"/>
    </source>
</evidence>
<protein>
    <submittedName>
        <fullName evidence="2">Uncharacterized protein</fullName>
    </submittedName>
</protein>
<evidence type="ECO:0000313" key="2">
    <source>
        <dbReference type="EMBL" id="CQR27554.1"/>
    </source>
</evidence>